<evidence type="ECO:0000256" key="3">
    <source>
        <dbReference type="ARBA" id="ARBA00022692"/>
    </source>
</evidence>
<evidence type="ECO:0000256" key="6">
    <source>
        <dbReference type="ARBA" id="ARBA00023136"/>
    </source>
</evidence>
<evidence type="ECO:0000313" key="11">
    <source>
        <dbReference type="EMBL" id="CAF3319828.1"/>
    </source>
</evidence>
<evidence type="ECO:0000256" key="5">
    <source>
        <dbReference type="ARBA" id="ARBA00023065"/>
    </source>
</evidence>
<dbReference type="Pfam" id="PF02888">
    <property type="entry name" value="CaMBD"/>
    <property type="match status" value="1"/>
</dbReference>
<dbReference type="GO" id="GO:0016020">
    <property type="term" value="C:membrane"/>
    <property type="evidence" value="ECO:0007669"/>
    <property type="project" value="UniProtKB-SubCell"/>
</dbReference>
<feature type="region of interest" description="Disordered" evidence="8">
    <location>
        <begin position="25"/>
        <end position="57"/>
    </location>
</feature>
<dbReference type="Proteomes" id="UP000663851">
    <property type="component" value="Unassembled WGS sequence"/>
</dbReference>
<dbReference type="SUPFAM" id="SSF81324">
    <property type="entry name" value="Voltage-gated potassium channels"/>
    <property type="match status" value="1"/>
</dbReference>
<gene>
    <name evidence="13" type="ORF">FME351_LOCUS14207</name>
    <name evidence="14" type="ORF">GRG538_LOCUS23597</name>
    <name evidence="15" type="ORF">HFQ381_LOCUS52</name>
    <name evidence="12" type="ORF">LUA448_LOCUS19910</name>
    <name evidence="11" type="ORF">TIS948_LOCUS20082</name>
    <name evidence="16" type="ORF">TSG867_LOCUS22001</name>
</gene>
<keyword evidence="5" id="KW-0406">Ion transport</keyword>
<comment type="caution">
    <text evidence="12">The sequence shown here is derived from an EMBL/GenBank/DDBJ whole genome shotgun (WGS) entry which is preliminary data.</text>
</comment>
<dbReference type="Proteomes" id="UP000663825">
    <property type="component" value="Unassembled WGS sequence"/>
</dbReference>
<keyword evidence="3 9" id="KW-0812">Transmembrane</keyword>
<evidence type="ECO:0000313" key="14">
    <source>
        <dbReference type="EMBL" id="CAF3619432.1"/>
    </source>
</evidence>
<evidence type="ECO:0000256" key="7">
    <source>
        <dbReference type="ARBA" id="ARBA00023303"/>
    </source>
</evidence>
<dbReference type="Pfam" id="PF03530">
    <property type="entry name" value="SK_channel"/>
    <property type="match status" value="1"/>
</dbReference>
<dbReference type="EMBL" id="CAJNYU010001726">
    <property type="protein sequence ID" value="CAF3462470.1"/>
    <property type="molecule type" value="Genomic_DNA"/>
</dbReference>
<dbReference type="Proteomes" id="UP000663872">
    <property type="component" value="Unassembled WGS sequence"/>
</dbReference>
<dbReference type="SMART" id="SM01053">
    <property type="entry name" value="CaMBD"/>
    <property type="match status" value="1"/>
</dbReference>
<feature type="transmembrane region" description="Helical" evidence="9">
    <location>
        <begin position="141"/>
        <end position="159"/>
    </location>
</feature>
<dbReference type="Proteomes" id="UP000663862">
    <property type="component" value="Unassembled WGS sequence"/>
</dbReference>
<evidence type="ECO:0000256" key="9">
    <source>
        <dbReference type="SAM" id="Phobius"/>
    </source>
</evidence>
<evidence type="ECO:0000313" key="15">
    <source>
        <dbReference type="EMBL" id="CAF4086428.1"/>
    </source>
</evidence>
<dbReference type="PANTHER" id="PTHR10153">
    <property type="entry name" value="SMALL CONDUCTANCE CALCIUM-ACTIVATED POTASSIUM CHANNEL"/>
    <property type="match status" value="1"/>
</dbReference>
<keyword evidence="7" id="KW-0407">Ion channel</keyword>
<accession>A0A818C276</accession>
<feature type="transmembrane region" description="Helical" evidence="9">
    <location>
        <begin position="179"/>
        <end position="200"/>
    </location>
</feature>
<evidence type="ECO:0000256" key="4">
    <source>
        <dbReference type="ARBA" id="ARBA00022989"/>
    </source>
</evidence>
<feature type="compositionally biased region" description="Polar residues" evidence="8">
    <location>
        <begin position="25"/>
        <end position="37"/>
    </location>
</feature>
<keyword evidence="6 9" id="KW-0472">Membrane</keyword>
<evidence type="ECO:0000313" key="13">
    <source>
        <dbReference type="EMBL" id="CAF3462470.1"/>
    </source>
</evidence>
<dbReference type="EMBL" id="CAJNYT010003930">
    <property type="protein sequence ID" value="CAF3619432.1"/>
    <property type="molecule type" value="Genomic_DNA"/>
</dbReference>
<evidence type="ECO:0000256" key="8">
    <source>
        <dbReference type="SAM" id="MobiDB-lite"/>
    </source>
</evidence>
<dbReference type="AlphaFoldDB" id="A0A818C276"/>
<dbReference type="Gene3D" id="1.10.287.70">
    <property type="match status" value="2"/>
</dbReference>
<feature type="transmembrane region" description="Helical" evidence="9">
    <location>
        <begin position="103"/>
        <end position="121"/>
    </location>
</feature>
<sequence length="550" mass="62205">MTSGDNPRLPLTSGTSSIVKYTEMRNPTETPSTTITMASIPSPPSFSSAASSNQPKANSNFGADTYELSRVTIQQRHAMKKALMSNVGCRLAKRKELHIQRRLIADIMCIFGMFGIILMIIENELTFNGVDHKDTTISLFIKATITFTTILLVGLVFYYHRIGLSLHCVDNSIDDWRIVLTRTKILSILFEAFICMVHPIPGHFLVEWSSQYVKTIGRNDGYINPYRAAPNSLSTPASLSTTTISTTTTTTTKMTLQNAKEHSLAYVPVDVMLSLPMFFRLYLVCRLIMLRSHLVRDASSQSLGYLNRVSFNFPFIIKSYMQRRPTIILTSFCITIFFIATWTLRACDYNVSTGHMSMLDATWLFIITFTTIGYGDIVPSTYCGRGIAAITGIIGVFATALLVAVISQKLELTRSERYVHNFVATIELAKAHKDQAANVLKYGWKVWYLRRKGKSNCIQYIQTQRKLLTSIHLARDIKQRQRKLADNYVSLLELFTVQRSTSAVTDETSQRVIVMEQKIDKVEDKLVEINQGMLNLEDKLNILLDRITKK</sequence>
<evidence type="ECO:0000256" key="2">
    <source>
        <dbReference type="ARBA" id="ARBA00022448"/>
    </source>
</evidence>
<dbReference type="PRINTS" id="PR00169">
    <property type="entry name" value="KCHANNEL"/>
</dbReference>
<dbReference type="EMBL" id="CAJNYD010002540">
    <property type="protein sequence ID" value="CAF3426140.1"/>
    <property type="molecule type" value="Genomic_DNA"/>
</dbReference>
<evidence type="ECO:0000313" key="12">
    <source>
        <dbReference type="EMBL" id="CAF3426140.1"/>
    </source>
</evidence>
<feature type="transmembrane region" description="Helical" evidence="9">
    <location>
        <begin position="264"/>
        <end position="283"/>
    </location>
</feature>
<feature type="transmembrane region" description="Helical" evidence="9">
    <location>
        <begin position="326"/>
        <end position="344"/>
    </location>
</feature>
<dbReference type="InterPro" id="IPR036122">
    <property type="entry name" value="CaM-bd_dom_sf"/>
</dbReference>
<feature type="transmembrane region" description="Helical" evidence="9">
    <location>
        <begin position="356"/>
        <end position="375"/>
    </location>
</feature>
<dbReference type="OrthoDB" id="73653at2759"/>
<dbReference type="InterPro" id="IPR004178">
    <property type="entry name" value="CaM-bd_dom"/>
</dbReference>
<dbReference type="Pfam" id="PF07885">
    <property type="entry name" value="Ion_trans_2"/>
    <property type="match status" value="1"/>
</dbReference>
<dbReference type="Proteomes" id="UP000663833">
    <property type="component" value="Unassembled WGS sequence"/>
</dbReference>
<organism evidence="12 17">
    <name type="scientific">Rotaria socialis</name>
    <dbReference type="NCBI Taxonomy" id="392032"/>
    <lineage>
        <taxon>Eukaryota</taxon>
        <taxon>Metazoa</taxon>
        <taxon>Spiralia</taxon>
        <taxon>Gnathifera</taxon>
        <taxon>Rotifera</taxon>
        <taxon>Eurotatoria</taxon>
        <taxon>Bdelloidea</taxon>
        <taxon>Philodinida</taxon>
        <taxon>Philodinidae</taxon>
        <taxon>Rotaria</taxon>
    </lineage>
</organism>
<comment type="subcellular location">
    <subcellularLocation>
        <location evidence="1">Membrane</location>
        <topology evidence="1">Multi-pass membrane protein</topology>
    </subcellularLocation>
</comment>
<evidence type="ECO:0000256" key="1">
    <source>
        <dbReference type="ARBA" id="ARBA00004141"/>
    </source>
</evidence>
<dbReference type="InterPro" id="IPR013099">
    <property type="entry name" value="K_chnl_dom"/>
</dbReference>
<dbReference type="InterPro" id="IPR015449">
    <property type="entry name" value="K_chnl_Ca-activ_SK"/>
</dbReference>
<keyword evidence="4 9" id="KW-1133">Transmembrane helix</keyword>
<dbReference type="GO" id="GO:0016286">
    <property type="term" value="F:small conductance calcium-activated potassium channel activity"/>
    <property type="evidence" value="ECO:0007669"/>
    <property type="project" value="InterPro"/>
</dbReference>
<evidence type="ECO:0000259" key="10">
    <source>
        <dbReference type="SMART" id="SM01053"/>
    </source>
</evidence>
<dbReference type="Proteomes" id="UP000663869">
    <property type="component" value="Unassembled WGS sequence"/>
</dbReference>
<proteinExistence type="predicted"/>
<keyword evidence="2" id="KW-0813">Transport</keyword>
<evidence type="ECO:0000313" key="17">
    <source>
        <dbReference type="Proteomes" id="UP000663833"/>
    </source>
</evidence>
<feature type="domain" description="Calmodulin-binding" evidence="10">
    <location>
        <begin position="425"/>
        <end position="500"/>
    </location>
</feature>
<feature type="transmembrane region" description="Helical" evidence="9">
    <location>
        <begin position="387"/>
        <end position="407"/>
    </location>
</feature>
<dbReference type="EMBL" id="CAJOBO010000001">
    <property type="protein sequence ID" value="CAF4086428.1"/>
    <property type="molecule type" value="Genomic_DNA"/>
</dbReference>
<evidence type="ECO:0000313" key="16">
    <source>
        <dbReference type="EMBL" id="CAF4512940.1"/>
    </source>
</evidence>
<dbReference type="GO" id="GO:0005516">
    <property type="term" value="F:calmodulin binding"/>
    <property type="evidence" value="ECO:0007669"/>
    <property type="project" value="InterPro"/>
</dbReference>
<dbReference type="EMBL" id="CAJNXB010003517">
    <property type="protein sequence ID" value="CAF3319828.1"/>
    <property type="molecule type" value="Genomic_DNA"/>
</dbReference>
<name>A0A818C276_9BILA</name>
<protein>
    <recommendedName>
        <fullName evidence="10">Calmodulin-binding domain-containing protein</fullName>
    </recommendedName>
</protein>
<reference evidence="12" key="1">
    <citation type="submission" date="2021-02" db="EMBL/GenBank/DDBJ databases">
        <authorList>
            <person name="Nowell W R."/>
        </authorList>
    </citation>
    <scope>NUCLEOTIDE SEQUENCE</scope>
</reference>
<dbReference type="SUPFAM" id="SSF81327">
    <property type="entry name" value="Small-conductance potassium channel"/>
    <property type="match status" value="1"/>
</dbReference>
<dbReference type="EMBL" id="CAJOBQ010001749">
    <property type="protein sequence ID" value="CAF4512940.1"/>
    <property type="molecule type" value="Genomic_DNA"/>
</dbReference>